<feature type="domain" description="Disaggregatase-related" evidence="1">
    <location>
        <begin position="30"/>
        <end position="77"/>
    </location>
</feature>
<dbReference type="InterPro" id="IPR018247">
    <property type="entry name" value="EF_Hand_1_Ca_BS"/>
</dbReference>
<name>X0VEQ7_9ZZZZ</name>
<proteinExistence type="predicted"/>
<dbReference type="Pfam" id="PF08480">
    <property type="entry name" value="Disaggr_assoc"/>
    <property type="match status" value="1"/>
</dbReference>
<protein>
    <recommendedName>
        <fullName evidence="1">Disaggregatase-related domain-containing protein</fullName>
    </recommendedName>
</protein>
<reference evidence="2" key="1">
    <citation type="journal article" date="2014" name="Front. Microbiol.">
        <title>High frequency of phylogenetically diverse reductive dehalogenase-homologous genes in deep subseafloor sedimentary metagenomes.</title>
        <authorList>
            <person name="Kawai M."/>
            <person name="Futagami T."/>
            <person name="Toyoda A."/>
            <person name="Takaki Y."/>
            <person name="Nishi S."/>
            <person name="Hori S."/>
            <person name="Arai W."/>
            <person name="Tsubouchi T."/>
            <person name="Morono Y."/>
            <person name="Uchiyama I."/>
            <person name="Ito T."/>
            <person name="Fujiyama A."/>
            <person name="Inagaki F."/>
            <person name="Takami H."/>
        </authorList>
    </citation>
    <scope>NUCLEOTIDE SEQUENCE</scope>
    <source>
        <strain evidence="2">Expedition CK06-06</strain>
    </source>
</reference>
<gene>
    <name evidence="2" type="ORF">S01H1_20194</name>
</gene>
<comment type="caution">
    <text evidence="2">The sequence shown here is derived from an EMBL/GenBank/DDBJ whole genome shotgun (WGS) entry which is preliminary data.</text>
</comment>
<dbReference type="PROSITE" id="PS00018">
    <property type="entry name" value="EF_HAND_1"/>
    <property type="match status" value="1"/>
</dbReference>
<dbReference type="EMBL" id="BARS01011013">
    <property type="protein sequence ID" value="GAF98995.1"/>
    <property type="molecule type" value="Genomic_DNA"/>
</dbReference>
<sequence length="165" mass="18182">MADDGSQVALNTTSSASISYSDVQDGWPAGESNIEAEPCFADIDANDYHLKSQAGRWDPNNQSWVTDSNTSPCIDVGDPNSDWNCEPWPNGKRINMGAYGGTNQASMNGNMADFDIDGSVNFVDFAEFSNKWFNKESCIHDLDGSGEIDFADLGMFADNWLWQRE</sequence>
<dbReference type="InterPro" id="IPR013687">
    <property type="entry name" value="Disaggr-rel"/>
</dbReference>
<accession>X0VEQ7</accession>
<evidence type="ECO:0000313" key="2">
    <source>
        <dbReference type="EMBL" id="GAF98995.1"/>
    </source>
</evidence>
<evidence type="ECO:0000259" key="1">
    <source>
        <dbReference type="Pfam" id="PF08480"/>
    </source>
</evidence>
<organism evidence="2">
    <name type="scientific">marine sediment metagenome</name>
    <dbReference type="NCBI Taxonomy" id="412755"/>
    <lineage>
        <taxon>unclassified sequences</taxon>
        <taxon>metagenomes</taxon>
        <taxon>ecological metagenomes</taxon>
    </lineage>
</organism>
<dbReference type="AlphaFoldDB" id="X0VEQ7"/>